<dbReference type="InterPro" id="IPR005495">
    <property type="entry name" value="LptG/LptF_permease"/>
</dbReference>
<evidence type="ECO:0000256" key="6">
    <source>
        <dbReference type="SAM" id="Phobius"/>
    </source>
</evidence>
<evidence type="ECO:0000256" key="4">
    <source>
        <dbReference type="ARBA" id="ARBA00022989"/>
    </source>
</evidence>
<dbReference type="Proteomes" id="UP000547011">
    <property type="component" value="Unassembled WGS sequence"/>
</dbReference>
<keyword evidence="5 6" id="KW-0472">Membrane</keyword>
<keyword evidence="3 6" id="KW-0812">Transmembrane</keyword>
<dbReference type="GO" id="GO:0043190">
    <property type="term" value="C:ATP-binding cassette (ABC) transporter complex"/>
    <property type="evidence" value="ECO:0007669"/>
    <property type="project" value="TreeGrafter"/>
</dbReference>
<dbReference type="PANTHER" id="PTHR33529:SF6">
    <property type="entry name" value="YJGP_YJGQ FAMILY PERMEASE"/>
    <property type="match status" value="1"/>
</dbReference>
<evidence type="ECO:0000313" key="8">
    <source>
        <dbReference type="Proteomes" id="UP000547011"/>
    </source>
</evidence>
<accession>A0A7W6IJR0</accession>
<keyword evidence="4 6" id="KW-1133">Transmembrane helix</keyword>
<dbReference type="EMBL" id="JACIEW010000001">
    <property type="protein sequence ID" value="MBB4050873.1"/>
    <property type="molecule type" value="Genomic_DNA"/>
</dbReference>
<dbReference type="Pfam" id="PF03739">
    <property type="entry name" value="LptF_LptG"/>
    <property type="match status" value="1"/>
</dbReference>
<feature type="transmembrane region" description="Helical" evidence="6">
    <location>
        <begin position="327"/>
        <end position="345"/>
    </location>
</feature>
<keyword evidence="8" id="KW-1185">Reference proteome</keyword>
<evidence type="ECO:0000313" key="7">
    <source>
        <dbReference type="EMBL" id="MBB4050873.1"/>
    </source>
</evidence>
<evidence type="ECO:0000256" key="3">
    <source>
        <dbReference type="ARBA" id="ARBA00022692"/>
    </source>
</evidence>
<comment type="caution">
    <text evidence="7">The sequence shown here is derived from an EMBL/GenBank/DDBJ whole genome shotgun (WGS) entry which is preliminary data.</text>
</comment>
<feature type="transmembrane region" description="Helical" evidence="6">
    <location>
        <begin position="50"/>
        <end position="77"/>
    </location>
</feature>
<dbReference type="RefSeq" id="WP_183309637.1">
    <property type="nucleotide sequence ID" value="NZ_JACIEW010000001.1"/>
</dbReference>
<dbReference type="PANTHER" id="PTHR33529">
    <property type="entry name" value="SLR0882 PROTEIN-RELATED"/>
    <property type="match status" value="1"/>
</dbReference>
<evidence type="ECO:0000256" key="5">
    <source>
        <dbReference type="ARBA" id="ARBA00023136"/>
    </source>
</evidence>
<protein>
    <submittedName>
        <fullName evidence="7">Lipopolysaccharide export system permease protein</fullName>
    </submittedName>
</protein>
<comment type="subcellular location">
    <subcellularLocation>
        <location evidence="1">Cell membrane</location>
        <topology evidence="1">Multi-pass membrane protein</topology>
    </subcellularLocation>
</comment>
<gene>
    <name evidence="7" type="ORF">GGR20_000491</name>
</gene>
<proteinExistence type="predicted"/>
<dbReference type="GO" id="GO:0015920">
    <property type="term" value="P:lipopolysaccharide transport"/>
    <property type="evidence" value="ECO:0007669"/>
    <property type="project" value="TreeGrafter"/>
</dbReference>
<organism evidence="7 8">
    <name type="scientific">Devosia subaequoris</name>
    <dbReference type="NCBI Taxonomy" id="395930"/>
    <lineage>
        <taxon>Bacteria</taxon>
        <taxon>Pseudomonadati</taxon>
        <taxon>Pseudomonadota</taxon>
        <taxon>Alphaproteobacteria</taxon>
        <taxon>Hyphomicrobiales</taxon>
        <taxon>Devosiaceae</taxon>
        <taxon>Devosia</taxon>
    </lineage>
</organism>
<evidence type="ECO:0000256" key="2">
    <source>
        <dbReference type="ARBA" id="ARBA00022475"/>
    </source>
</evidence>
<feature type="transmembrane region" description="Helical" evidence="6">
    <location>
        <begin position="98"/>
        <end position="120"/>
    </location>
</feature>
<feature type="transmembrane region" description="Helical" evidence="6">
    <location>
        <begin position="12"/>
        <end position="30"/>
    </location>
</feature>
<sequence>MRRLTSYLTRLFASDALILFGIMCFLLWLVNCLRSFDVVSVKGQGFGTLALQALYTMPPLALSFFYICVGIGVVRALSALQTSHELHIIHTSNGLSGLWRASIVTCSVAVAMVLLLAHVVEPLANKQLNKLSAEVAADLVSSTLKPNRFTQVTPGVVLLIGGRADGGEITEFFADDRRDPETRRTYIAASARVVSVGEDYVLELRDGTLQHTEADGRYSEIRFSRYDVSVESLAQQIAYVDVLSETDSFGLIAQGLEAGWSPEIVKRLLDRSAEGLRVLGLVLLVVALAGFPNGNRMRIKLPLEAFVLLVAFGERGISAYSPLGSGTGAILLILAGSIILAMRLWPRRPMEAKPA</sequence>
<evidence type="ECO:0000256" key="1">
    <source>
        <dbReference type="ARBA" id="ARBA00004651"/>
    </source>
</evidence>
<name>A0A7W6IJR0_9HYPH</name>
<reference evidence="7 8" key="1">
    <citation type="submission" date="2020-08" db="EMBL/GenBank/DDBJ databases">
        <title>Genomic Encyclopedia of Type Strains, Phase IV (KMG-IV): sequencing the most valuable type-strain genomes for metagenomic binning, comparative biology and taxonomic classification.</title>
        <authorList>
            <person name="Goeker M."/>
        </authorList>
    </citation>
    <scope>NUCLEOTIDE SEQUENCE [LARGE SCALE GENOMIC DNA]</scope>
    <source>
        <strain evidence="7 8">DSM 23447</strain>
    </source>
</reference>
<keyword evidence="2" id="KW-1003">Cell membrane</keyword>
<dbReference type="AlphaFoldDB" id="A0A7W6IJR0"/>